<gene>
    <name evidence="1" type="ORF">GWK36_06485</name>
</gene>
<sequence>MGQGVGDSLAILESPPAAAEVVSADRLAIEMRVRLYLEALGVQASDELDALAAQVNEKVEFRSRVGQLGEPLEAAIEEVHLALDRWLLAELDIDNDPDRLSAARAAVLSGQIPGWTRRWAGLSDTSLSEIIAAGWIAAVPERAPLTMDPNPIDLCCHRLVSHLLAEAKRLIALFSHHRRGLPGT</sequence>
<evidence type="ECO:0000313" key="2">
    <source>
        <dbReference type="Proteomes" id="UP000502699"/>
    </source>
</evidence>
<proteinExistence type="predicted"/>
<dbReference type="EMBL" id="CP048029">
    <property type="protein sequence ID" value="QIK37685.1"/>
    <property type="molecule type" value="Genomic_DNA"/>
</dbReference>
<dbReference type="RefSeq" id="WP_166270448.1">
    <property type="nucleotide sequence ID" value="NZ_CP048029.1"/>
</dbReference>
<evidence type="ECO:0000313" key="1">
    <source>
        <dbReference type="EMBL" id="QIK37685.1"/>
    </source>
</evidence>
<dbReference type="Proteomes" id="UP000502699">
    <property type="component" value="Chromosome"/>
</dbReference>
<keyword evidence="2" id="KW-1185">Reference proteome</keyword>
<reference evidence="2" key="1">
    <citation type="submission" date="2020-01" db="EMBL/GenBank/DDBJ databases">
        <title>Caldichromatium gen. nov., sp. nov., a thermophilic purple sulfur bacterium member of the family Chromatiaceae isolated from Nakabusa hot spring, Japan.</title>
        <authorList>
            <person name="Saini M.K."/>
            <person name="Hanada S."/>
            <person name="Tank M."/>
        </authorList>
    </citation>
    <scope>NUCLEOTIDE SEQUENCE [LARGE SCALE GENOMIC DNA]</scope>
    <source>
        <strain evidence="2">No.7</strain>
    </source>
</reference>
<dbReference type="KEGG" id="cjap:GWK36_06485"/>
<name>A0A6G7VCS4_9GAMM</name>
<accession>A0A6G7VCS4</accession>
<organism evidence="1 2">
    <name type="scientific">Caldichromatium japonicum</name>
    <dbReference type="NCBI Taxonomy" id="2699430"/>
    <lineage>
        <taxon>Bacteria</taxon>
        <taxon>Pseudomonadati</taxon>
        <taxon>Pseudomonadota</taxon>
        <taxon>Gammaproteobacteria</taxon>
        <taxon>Chromatiales</taxon>
        <taxon>Chromatiaceae</taxon>
        <taxon>Caldichromatium</taxon>
    </lineage>
</organism>
<protein>
    <submittedName>
        <fullName evidence="1">Uncharacterized protein</fullName>
    </submittedName>
</protein>
<dbReference type="AlphaFoldDB" id="A0A6G7VCS4"/>